<dbReference type="AlphaFoldDB" id="A0A0M1Q1J9"/>
<dbReference type="InterPro" id="IPR000515">
    <property type="entry name" value="MetI-like"/>
</dbReference>
<reference evidence="8" key="1">
    <citation type="submission" date="2022-11" db="EMBL/GenBank/DDBJ databases">
        <authorList>
            <person name="Vasilchenko N.G."/>
            <person name="Prazdnova E.V."/>
            <person name="Gorovtsov A.V."/>
            <person name="Chistyakov V.A."/>
            <person name="Pak M.L."/>
        </authorList>
    </citation>
    <scope>NUCLEOTIDE SEQUENCE</scope>
    <source>
        <strain evidence="8">R 4.5</strain>
    </source>
</reference>
<evidence type="ECO:0000256" key="7">
    <source>
        <dbReference type="RuleBase" id="RU363032"/>
    </source>
</evidence>
<accession>A0A0M1Q1J9</accession>
<dbReference type="Proteomes" id="UP001055784">
    <property type="component" value="Chromosome"/>
</dbReference>
<dbReference type="GO" id="GO:0005886">
    <property type="term" value="C:plasma membrane"/>
    <property type="evidence" value="ECO:0007669"/>
    <property type="project" value="UniProtKB-SubCell"/>
</dbReference>
<dbReference type="CDD" id="cd06261">
    <property type="entry name" value="TM_PBP2"/>
    <property type="match status" value="1"/>
</dbReference>
<evidence type="ECO:0000313" key="9">
    <source>
        <dbReference type="Proteomes" id="UP001055784"/>
    </source>
</evidence>
<keyword evidence="2 7" id="KW-0813">Transport</keyword>
<comment type="subcellular location">
    <subcellularLocation>
        <location evidence="1 7">Cell membrane</location>
        <topology evidence="1 7">Multi-pass membrane protein</topology>
    </subcellularLocation>
</comment>
<name>A0A0M1Q1J9_PAEPO</name>
<dbReference type="PROSITE" id="PS50928">
    <property type="entry name" value="ABC_TM1"/>
    <property type="match status" value="1"/>
</dbReference>
<dbReference type="GO" id="GO:0055085">
    <property type="term" value="P:transmembrane transport"/>
    <property type="evidence" value="ECO:0007669"/>
    <property type="project" value="InterPro"/>
</dbReference>
<protein>
    <submittedName>
        <fullName evidence="8">Sugar ABC transporter permease</fullName>
    </submittedName>
</protein>
<evidence type="ECO:0000256" key="4">
    <source>
        <dbReference type="ARBA" id="ARBA00022692"/>
    </source>
</evidence>
<evidence type="ECO:0000256" key="1">
    <source>
        <dbReference type="ARBA" id="ARBA00004651"/>
    </source>
</evidence>
<dbReference type="RefSeq" id="WP_025721893.1">
    <property type="nucleotide sequence ID" value="NZ_CP015423.1"/>
</dbReference>
<dbReference type="PANTHER" id="PTHR30193:SF41">
    <property type="entry name" value="DIACETYLCHITOBIOSE UPTAKE SYSTEM PERMEASE PROTEIN NGCF"/>
    <property type="match status" value="1"/>
</dbReference>
<sequence>MNRAKSSQWLQQCIFVGPSTLFFVIIIVIPFMLGMYYSFTEWNGVANEAKWVGLDNFSHILWNDDKFGTAFWFTVRFTVVGVVAANIFGFLLAYFLTKPLKTKNVLRTIFFMPNVIGGLLLGFIWQFIFVKGFAAIGESTNLSFFNLSWLGDEITAFWGIVIVFIWQTAGYLMVIYISSLTNVPRDMLEAAEIDGASRMQILRSIILPLIMPAVTVCLFLAISWSFKMFDLNLSLTKGGPFGSTESVALNIYNEAFVNNRYGLGTAKALIFFIIVALVTSLQVRLTKSREVEA</sequence>
<organism evidence="8 9">
    <name type="scientific">Paenibacillus polymyxa</name>
    <name type="common">Bacillus polymyxa</name>
    <dbReference type="NCBI Taxonomy" id="1406"/>
    <lineage>
        <taxon>Bacteria</taxon>
        <taxon>Bacillati</taxon>
        <taxon>Bacillota</taxon>
        <taxon>Bacilli</taxon>
        <taxon>Bacillales</taxon>
        <taxon>Paenibacillaceae</taxon>
        <taxon>Paenibacillus</taxon>
    </lineage>
</organism>
<evidence type="ECO:0000256" key="5">
    <source>
        <dbReference type="ARBA" id="ARBA00022989"/>
    </source>
</evidence>
<feature type="transmembrane region" description="Helical" evidence="7">
    <location>
        <begin position="261"/>
        <end position="281"/>
    </location>
</feature>
<evidence type="ECO:0000256" key="2">
    <source>
        <dbReference type="ARBA" id="ARBA00022448"/>
    </source>
</evidence>
<evidence type="ECO:0000256" key="6">
    <source>
        <dbReference type="ARBA" id="ARBA00023136"/>
    </source>
</evidence>
<comment type="similarity">
    <text evidence="7">Belongs to the binding-protein-dependent transport system permease family.</text>
</comment>
<feature type="transmembrane region" description="Helical" evidence="7">
    <location>
        <begin position="205"/>
        <end position="226"/>
    </location>
</feature>
<gene>
    <name evidence="8" type="ORF">MF626_003322</name>
</gene>
<keyword evidence="6 7" id="KW-0472">Membrane</keyword>
<evidence type="ECO:0000313" key="8">
    <source>
        <dbReference type="EMBL" id="URJ49024.1"/>
    </source>
</evidence>
<keyword evidence="3" id="KW-1003">Cell membrane</keyword>
<dbReference type="InterPro" id="IPR035906">
    <property type="entry name" value="MetI-like_sf"/>
</dbReference>
<keyword evidence="4 7" id="KW-0812">Transmembrane</keyword>
<dbReference type="Gene3D" id="1.10.3720.10">
    <property type="entry name" value="MetI-like"/>
    <property type="match status" value="1"/>
</dbReference>
<feature type="transmembrane region" description="Helical" evidence="7">
    <location>
        <begin position="156"/>
        <end position="177"/>
    </location>
</feature>
<feature type="transmembrane region" description="Helical" evidence="7">
    <location>
        <begin position="71"/>
        <end position="97"/>
    </location>
</feature>
<dbReference type="EMBL" id="CP097770">
    <property type="protein sequence ID" value="URJ49024.1"/>
    <property type="molecule type" value="Genomic_DNA"/>
</dbReference>
<dbReference type="SUPFAM" id="SSF161098">
    <property type="entry name" value="MetI-like"/>
    <property type="match status" value="1"/>
</dbReference>
<proteinExistence type="inferred from homology"/>
<feature type="transmembrane region" description="Helical" evidence="7">
    <location>
        <begin position="109"/>
        <end position="136"/>
    </location>
</feature>
<dbReference type="Pfam" id="PF00528">
    <property type="entry name" value="BPD_transp_1"/>
    <property type="match status" value="1"/>
</dbReference>
<dbReference type="PANTHER" id="PTHR30193">
    <property type="entry name" value="ABC TRANSPORTER PERMEASE PROTEIN"/>
    <property type="match status" value="1"/>
</dbReference>
<feature type="transmembrane region" description="Helical" evidence="7">
    <location>
        <begin position="12"/>
        <end position="37"/>
    </location>
</feature>
<keyword evidence="5 7" id="KW-1133">Transmembrane helix</keyword>
<dbReference type="InterPro" id="IPR051393">
    <property type="entry name" value="ABC_transporter_permease"/>
</dbReference>
<evidence type="ECO:0000256" key="3">
    <source>
        <dbReference type="ARBA" id="ARBA00022475"/>
    </source>
</evidence>